<accession>A0ACB8AEL2</accession>
<sequence>MSASDLEPPDYSAIHLPTEIFKRHGEMARSVAYIKDGKRIFGTSKDNASDMELKKRGRRERKSMLHDSRRQCLPGGQLVVASRGEEIVLMDMEGDHGVTALWQAAMPPGILVRLIVTYAGIILWRSASL</sequence>
<keyword evidence="2" id="KW-1185">Reference proteome</keyword>
<organism evidence="1 2">
    <name type="scientific">Hygrophoropsis aurantiaca</name>
    <dbReference type="NCBI Taxonomy" id="72124"/>
    <lineage>
        <taxon>Eukaryota</taxon>
        <taxon>Fungi</taxon>
        <taxon>Dikarya</taxon>
        <taxon>Basidiomycota</taxon>
        <taxon>Agaricomycotina</taxon>
        <taxon>Agaricomycetes</taxon>
        <taxon>Agaricomycetidae</taxon>
        <taxon>Boletales</taxon>
        <taxon>Coniophorineae</taxon>
        <taxon>Hygrophoropsidaceae</taxon>
        <taxon>Hygrophoropsis</taxon>
    </lineage>
</organism>
<gene>
    <name evidence="1" type="ORF">BJ138DRAFT_1112728</name>
</gene>
<protein>
    <submittedName>
        <fullName evidence="1">Uncharacterized protein</fullName>
    </submittedName>
</protein>
<evidence type="ECO:0000313" key="1">
    <source>
        <dbReference type="EMBL" id="KAH7911976.1"/>
    </source>
</evidence>
<dbReference type="Proteomes" id="UP000790377">
    <property type="component" value="Unassembled WGS sequence"/>
</dbReference>
<reference evidence="1" key="1">
    <citation type="journal article" date="2021" name="New Phytol.">
        <title>Evolutionary innovations through gain and loss of genes in the ectomycorrhizal Boletales.</title>
        <authorList>
            <person name="Wu G."/>
            <person name="Miyauchi S."/>
            <person name="Morin E."/>
            <person name="Kuo A."/>
            <person name="Drula E."/>
            <person name="Varga T."/>
            <person name="Kohler A."/>
            <person name="Feng B."/>
            <person name="Cao Y."/>
            <person name="Lipzen A."/>
            <person name="Daum C."/>
            <person name="Hundley H."/>
            <person name="Pangilinan J."/>
            <person name="Johnson J."/>
            <person name="Barry K."/>
            <person name="LaButti K."/>
            <person name="Ng V."/>
            <person name="Ahrendt S."/>
            <person name="Min B."/>
            <person name="Choi I.G."/>
            <person name="Park H."/>
            <person name="Plett J.M."/>
            <person name="Magnuson J."/>
            <person name="Spatafora J.W."/>
            <person name="Nagy L.G."/>
            <person name="Henrissat B."/>
            <person name="Grigoriev I.V."/>
            <person name="Yang Z.L."/>
            <person name="Xu J."/>
            <person name="Martin F.M."/>
        </authorList>
    </citation>
    <scope>NUCLEOTIDE SEQUENCE</scope>
    <source>
        <strain evidence="1">ATCC 28755</strain>
    </source>
</reference>
<proteinExistence type="predicted"/>
<name>A0ACB8AEL2_9AGAM</name>
<dbReference type="EMBL" id="MU267662">
    <property type="protein sequence ID" value="KAH7911976.1"/>
    <property type="molecule type" value="Genomic_DNA"/>
</dbReference>
<comment type="caution">
    <text evidence="1">The sequence shown here is derived from an EMBL/GenBank/DDBJ whole genome shotgun (WGS) entry which is preliminary data.</text>
</comment>
<evidence type="ECO:0000313" key="2">
    <source>
        <dbReference type="Proteomes" id="UP000790377"/>
    </source>
</evidence>